<sequence>MTAAARSRAGLRDPSPVTTAEQLPPASLRVHSTLRSRRCRGSSAVEFQGEVSGELVLPADSPEHLLARLREQEDYVLALQHQNEQLHDDLADAQEAAAAADCARIPPSVGEDLEAQALRGQVEQLLQQQTQRQWEAEATSQMLVEAKEARAAADQQLREAEKAQRDLQMRLAEAENTLERLLEQAHDSERTEQKLREALETALQQRRAAERQLEELKNARECADATTEQNCEEDGSARQASQEAGYPQDAVRALKEGLQTAHAGETGTEARLGQLEGEIARLEAKLAAAVREKEHALEAVEQHRYLLEKQRKLCQVLRHQLAKKALDLSKSEHRQRRRLWKAAEEQKAMAARLQQSDARHERNLSAYRQRLEQLERRLMVSEETLQRQTESLAAAQLADAQQRCTREAERYDRQMSRERHALQCEEMRQRLGSLEKQWQQEEEHMQQLDLQHADALLSRQELSERHLRREEELEAHLEAERASRLRSREVRSLMEEDLAELLRKQDSVRRQLEKLRRAEQIPQADRSRTADFAFYQFDTSAHAGDASTPPKEKRVASQDIVLHPLDPEDLAAASSEDAASSTLGNSVLERRDSKDVFIAKLLGLQISSAVERLGAAQCRERDLAAEIQRLEEFARSRTPAPPKSCADPSGALHLQQRGSAEGQKIVKQDLEASLLRLTRECSQRLEEETKRNDAANAVGCSEAERLLLRKQQRALQQLELELRARAEAAEAAALQLEDMTRRVEDLEARHARETRALAEREEALYRARARLSATHAGEEEEWSQGRGKPRDQLQQKETEQTGTQHEGERERPMEDVEAEGKTQVAEIPAKVEAASCEDAHVLQLKHVVGQKVAEIANLRAALEEAREAITAMKAQQEECQAALRNQDEALRQQLAAQQAALQAEWEAQLRTRDEAARKELANARAAFDKQMQRLEEARELELQTQPKRLREAAEAADVAAEKEREQRFTERQVAAVVQMLRQESYERRTMRLEELEDALRDLSQQKARADSLAAARQRHAPQLLGEQAEGGENPQPQSDAPPQHIEALARELAHSRIQWLASRERWQLPHESDAAPEESLLAPLHSESAVLAWEVQQRSRLEAEAERGQDAHEAEVARLQGEHREILAQQHAAARDALSKRNLAEARALEAKIREDPANLQQLSEQCREAEAELADHQLRRSTLATEAARDLVQRIELDSALEALGAAEERARLVQRQRDALRSDLALLQDARDAAHCEFQQRQRAQEKTHAAQLEEILTIERIDAEHQSHAVTSGLIRCTESDAELHQLDKAERQAAYVRRDCQRIQQEADHIPAQLASAQANLQQQNEELASGQRQEAAQVVAREWVRQLEISGAVRRLEEASAPRGELAPRRDQLEAELRLAGEGAEHEQQRQQERALEGERLQHAAALETLQGDLAVGRRLLLQQLEQERVARVREQQAFENSTRLLLLRLDSAMRRLEPRTHAAADAEGRAAAALRDESERREEGALLRADLAERSERVHVLQLLVQKHDARLQLQAEIEAHQARAEAGLRRLEELRNAEAAQMDLDRQEVAEALQKYRSLLDETVEARLKQQERDSVEQLWQELEAQQDAAQREYEAAKRAALDAEAQKQHALEREAERRCCELRDRTTTQRLAFEPQLRDQQQTHALALERQLAKKQAELDTRHRQEIEAKLLLLQRTARPVRERRGVEAELQATEVAQKAAEVAQKAAHERETAAIEDEREARLQGEREAHRERLEIELREQESNFEEAKNAAIAAALDEHRAQWQAELEAALEAATRRLEQELQRQHAHDLEQGLVEAARAHNEELHLKLGEFSEALQCQEADFDAELARRLAQASACHSRALEAQRGELEARSAALLLERQLSCERRLQDHANLLHVAHAAELEAQRAELRAEEAQRMRELADAFAEEKTFQLDVQRLQLLEDQREKLDTQREALAVEHREEVARLRDEIERRDRDQLMQRQALEAAAEARLRERQRSFETRLQAQKELLTEVQEARLAEQRSELMARQAEALRALKDKFEKEESRRRDELQARLCQGERERLEAQMIERQREQEDKLQELRSRFEKEQSQQLQQQKALLLEEKRQELQAQRDLLLAENQQRLLAAAEEMEREKKAQLQIQAEMHAQRLQAEMELQAESQKNEITAAVAARTEELRREAEATLTAQKHKSDAENAAEFRRRMREERETLEREFAESRNLLEAQLAAQHEAELGEALLQQQREYEALQATARCQTDQQHAQQMQLELASLQARLEAEQRREADAAMEALACRLEAEFAEALETKEKELRAELESAAQTKQRAFEATLQRQREEHEEALRRAIAAQVTQRWIAHGAELARQREKETAELEDALNAELSLRQEEMNEQKRKELLAQEEQHQLHLQQLEAALEAWQNARLVDELRVEGVSEKRREMEEKLRMQREELQLELDAKLARKELELESKLQDELLMHRKRLEERMREKEAEAHQRLQRERDARRGLSERARTRQIELELQLQQLREREAAMRLDLEKQTQITAEGGKMQEEREASWIAQAAGTFHRRLAEASESRQMLTEETGSYASVAKATQEALRVCEELLKETQNQLEASKSQDTETQRALGRGIDRTNDLCEDLALALQQVQLAQEQLHAVQVRDEREMCDACEGLSHPREDVCVQTLPAEECRLQTSGCGLCARPSGAGTEDEGLRVVAADETAREDEELALCSLHSEMELLRARLAGLDAEEAKNREELEEARQEARAAKATAAAATAEAERLRRQLVAAGETGTRLRKQLEDAEMKLAAEEDQHATALQQVEELRLQHRALAAQRVTELESLEREALAKSEEADRLRGLAALTEKTRSEETAAAAEAAKAEGERRARELKDELQKKDEAWRRADAERAQALALAAELQRRLQQALETRETLDKDARALREQKQKAAEAAEEARQHAAELSRQMKEADDGRRLAEEKTRSLKQAVAELQRELDAKAALLRKSQELLKRREEEAPALRQEEGACEGVGCSEEECGVLASAEKAGSAEREPNDRRESFQGAETYGSAPEGVLTCEEKQVDAGTEAERRQLETHPSAHRAGSHIDEQPLRNDAETLESRHREMEREAQRMDEARLKLAQEAENVRQLQREHAVAREDLATAQKRLKSDEEELRSRQRDLERRETHCEELQAKLAAESAELSQLQEAQANARLHLEEERAQLEGEARSCLQQQRRRLEGATMLIEDSRATLVQEIQRHQERQTEYETARQRLAEGEKRLGEERQHLAVQQHRLAEKQQRFSDEQERAAADQQLLQQSQQEVKTHRQELEETKQAFKILRGTVEAEEAARRHREDAARHARETVDSSKRGIPQRRILELENARISTQPWQGERIHELLAGTELATAYPHRPRQAPSPSTTSQSQVTRPAPALGGMADASSRRPTEAVNSDFLSSGRLRCSAPVLVELRTLQELLRHKDLEIQSLAHSLIQQRGGAATRAASTPPPIPEKLPQSLRTLAAPAQPAEASEAASKPSEVERRSGERPVWRRPASDSRLPLEASFGGGSYTSTGAADASLFEGTIKESLPTELNGLGRLMGSGATYTATLPGTLGQTSGSNALGAVQPQGEEARGSRRERRQLQPYSVEPGDAPQLGGRTFSWQSRPLVLWEARGKPENTNESQEELEVGEQRAAASIAACGAGGGDSNGATRQEAVDVARAFWIAANRSAVGDAGYLSLWSQPLYLECSGVASGEPMYLCFVKKDSTESAARRWTLALEPPGSSSLPTLAAAREDGRNACSARFRLSSCDPPGRQGALEGRQWPRALSQSLSPQRMCQTLPRAALPPDSASSRSQQLPGAGASARAASDYADPEFALRLSPSPHEDGLVWLHFLESAAGCTVGNAPTQTPHSDAPAPTREAPRAGIANAPVRAVKMQHATTGLFLTLRSARPPRSPNGPSPTTEAGTFFETDVVALTADARRQGAFAGCADLVGASEGCSASGDSSETTHETENLFNAAHVRRALEAFSRTDRGTEQLRGLRGTPDAEEATVFVLMERDELAQRTVSEGEGW</sequence>
<name>A0A2A9MLD0_BESBE</name>
<dbReference type="STRING" id="94643.A0A2A9MLD0"/>
<feature type="coiled-coil region" evidence="1">
    <location>
        <begin position="265"/>
        <end position="299"/>
    </location>
</feature>
<feature type="coiled-coil region" evidence="1">
    <location>
        <begin position="848"/>
        <end position="892"/>
    </location>
</feature>
<feature type="compositionally biased region" description="Low complexity" evidence="2">
    <location>
        <begin position="3386"/>
        <end position="3401"/>
    </location>
</feature>
<keyword evidence="1" id="KW-0175">Coiled coil</keyword>
<keyword evidence="4" id="KW-1185">Reference proteome</keyword>
<feature type="coiled-coil region" evidence="1">
    <location>
        <begin position="1888"/>
        <end position="1966"/>
    </location>
</feature>
<feature type="region of interest" description="Disordered" evidence="2">
    <location>
        <begin position="1"/>
        <end position="35"/>
    </location>
</feature>
<feature type="region of interest" description="Disordered" evidence="2">
    <location>
        <begin position="2917"/>
        <end position="2949"/>
    </location>
</feature>
<feature type="region of interest" description="Disordered" evidence="2">
    <location>
        <begin position="772"/>
        <end position="822"/>
    </location>
</feature>
<feature type="compositionally biased region" description="Basic and acidic residues" evidence="2">
    <location>
        <begin position="788"/>
        <end position="820"/>
    </location>
</feature>
<accession>A0A2A9MLD0</accession>
<feature type="region of interest" description="Disordered" evidence="2">
    <location>
        <begin position="225"/>
        <end position="247"/>
    </location>
</feature>
<feature type="coiled-coil region" evidence="1">
    <location>
        <begin position="2159"/>
        <end position="2523"/>
    </location>
</feature>
<feature type="compositionally biased region" description="Polar residues" evidence="2">
    <location>
        <begin position="3579"/>
        <end position="3590"/>
    </location>
</feature>
<evidence type="ECO:0000256" key="1">
    <source>
        <dbReference type="SAM" id="Coils"/>
    </source>
</evidence>
<gene>
    <name evidence="3" type="ORF">BESB_046290</name>
</gene>
<evidence type="ECO:0000256" key="2">
    <source>
        <dbReference type="SAM" id="MobiDB-lite"/>
    </source>
</evidence>
<feature type="coiled-coil region" evidence="1">
    <location>
        <begin position="357"/>
        <end position="391"/>
    </location>
</feature>
<feature type="coiled-coil region" evidence="1">
    <location>
        <begin position="701"/>
        <end position="763"/>
    </location>
</feature>
<feature type="region of interest" description="Disordered" evidence="2">
    <location>
        <begin position="3812"/>
        <end position="3836"/>
    </location>
</feature>
<feature type="compositionally biased region" description="Basic and acidic residues" evidence="2">
    <location>
        <begin position="2857"/>
        <end position="2872"/>
    </location>
</feature>
<dbReference type="EMBL" id="NWUJ01000003">
    <property type="protein sequence ID" value="PFH36437.1"/>
    <property type="molecule type" value="Genomic_DNA"/>
</dbReference>
<feature type="compositionally biased region" description="Basic and acidic residues" evidence="2">
    <location>
        <begin position="3077"/>
        <end position="3105"/>
    </location>
</feature>
<feature type="compositionally biased region" description="Basic and acidic residues" evidence="2">
    <location>
        <begin position="3507"/>
        <end position="3524"/>
    </location>
</feature>
<feature type="compositionally biased region" description="Basic and acidic residues" evidence="2">
    <location>
        <begin position="3268"/>
        <end position="3282"/>
    </location>
</feature>
<dbReference type="RefSeq" id="XP_029220446.1">
    <property type="nucleotide sequence ID" value="XM_029363080.1"/>
</dbReference>
<feature type="region of interest" description="Disordered" evidence="2">
    <location>
        <begin position="3579"/>
        <end position="3628"/>
    </location>
</feature>
<feature type="region of interest" description="Disordered" evidence="2">
    <location>
        <begin position="2842"/>
        <end position="2872"/>
    </location>
</feature>
<feature type="region of interest" description="Disordered" evidence="2">
    <location>
        <begin position="635"/>
        <end position="660"/>
    </location>
</feature>
<protein>
    <submittedName>
        <fullName evidence="3">Uncharacterized protein</fullName>
    </submittedName>
</protein>
<feature type="coiled-coil region" evidence="1">
    <location>
        <begin position="1740"/>
        <end position="1794"/>
    </location>
</feature>
<feature type="compositionally biased region" description="Low complexity" evidence="2">
    <location>
        <begin position="3283"/>
        <end position="3294"/>
    </location>
</feature>
<feature type="coiled-coil region" evidence="1">
    <location>
        <begin position="1153"/>
        <end position="1232"/>
    </location>
</feature>
<dbReference type="VEuPathDB" id="ToxoDB:BESB_046290"/>
<proteinExistence type="predicted"/>
<evidence type="ECO:0000313" key="4">
    <source>
        <dbReference type="Proteomes" id="UP000224006"/>
    </source>
</evidence>
<dbReference type="KEGG" id="bbes:BESB_046290"/>
<feature type="coiled-coil region" evidence="1">
    <location>
        <begin position="1580"/>
        <end position="1621"/>
    </location>
</feature>
<dbReference type="GeneID" id="40309559"/>
<dbReference type="OrthoDB" id="332539at2759"/>
<feature type="region of interest" description="Disordered" evidence="2">
    <location>
        <begin position="3490"/>
        <end position="3538"/>
    </location>
</feature>
<feature type="region of interest" description="Disordered" evidence="2">
    <location>
        <begin position="3016"/>
        <end position="3105"/>
    </location>
</feature>
<feature type="region of interest" description="Disordered" evidence="2">
    <location>
        <begin position="3268"/>
        <end position="3299"/>
    </location>
</feature>
<feature type="compositionally biased region" description="Basic and acidic residues" evidence="2">
    <location>
        <begin position="3021"/>
        <end position="3033"/>
    </location>
</feature>
<feature type="coiled-coil region" evidence="1">
    <location>
        <begin position="2571"/>
        <end position="2598"/>
    </location>
</feature>
<comment type="caution">
    <text evidence="3">The sequence shown here is derived from an EMBL/GenBank/DDBJ whole genome shotgun (WGS) entry which is preliminary data.</text>
</comment>
<feature type="coiled-coil region" evidence="1">
    <location>
        <begin position="2013"/>
        <end position="2127"/>
    </location>
</feature>
<organism evidence="3 4">
    <name type="scientific">Besnoitia besnoiti</name>
    <name type="common">Apicomplexan protozoan</name>
    <dbReference type="NCBI Taxonomy" id="94643"/>
    <lineage>
        <taxon>Eukaryota</taxon>
        <taxon>Sar</taxon>
        <taxon>Alveolata</taxon>
        <taxon>Apicomplexa</taxon>
        <taxon>Conoidasida</taxon>
        <taxon>Coccidia</taxon>
        <taxon>Eucoccidiorida</taxon>
        <taxon>Eimeriorina</taxon>
        <taxon>Sarcocystidae</taxon>
        <taxon>Besnoitia</taxon>
    </lineage>
</organism>
<feature type="region of interest" description="Disordered" evidence="2">
    <location>
        <begin position="3381"/>
        <end position="3425"/>
    </location>
</feature>
<feature type="coiled-coil region" evidence="1">
    <location>
        <begin position="491"/>
        <end position="518"/>
    </location>
</feature>
<feature type="compositionally biased region" description="Low complexity" evidence="2">
    <location>
        <begin position="3491"/>
        <end position="3506"/>
    </location>
</feature>
<feature type="coiled-coil region" evidence="1">
    <location>
        <begin position="985"/>
        <end position="1015"/>
    </location>
</feature>
<feature type="coiled-coil region" evidence="1">
    <location>
        <begin position="417"/>
        <end position="451"/>
    </location>
</feature>
<feature type="coiled-coil region" evidence="1">
    <location>
        <begin position="1290"/>
        <end position="1338"/>
    </location>
</feature>
<dbReference type="Proteomes" id="UP000224006">
    <property type="component" value="Chromosome III"/>
</dbReference>
<feature type="compositionally biased region" description="Basic and acidic residues" evidence="2">
    <location>
        <begin position="3050"/>
        <end position="3067"/>
    </location>
</feature>
<evidence type="ECO:0000313" key="3">
    <source>
        <dbReference type="EMBL" id="PFH36437.1"/>
    </source>
</evidence>
<reference evidence="3 4" key="1">
    <citation type="submission" date="2017-09" db="EMBL/GenBank/DDBJ databases">
        <title>Genome sequencing of Besnoitia besnoiti strain Bb-Ger1.</title>
        <authorList>
            <person name="Schares G."/>
            <person name="Venepally P."/>
            <person name="Lorenzi H.A."/>
        </authorList>
    </citation>
    <scope>NUCLEOTIDE SEQUENCE [LARGE SCALE GENOMIC DNA]</scope>
    <source>
        <strain evidence="3 4">Bb-Ger1</strain>
    </source>
</reference>